<organism evidence="1 2">
    <name type="scientific">Cyclobacterium lianum</name>
    <dbReference type="NCBI Taxonomy" id="388280"/>
    <lineage>
        <taxon>Bacteria</taxon>
        <taxon>Pseudomonadati</taxon>
        <taxon>Bacteroidota</taxon>
        <taxon>Cytophagia</taxon>
        <taxon>Cytophagales</taxon>
        <taxon>Cyclobacteriaceae</taxon>
        <taxon>Cyclobacterium</taxon>
    </lineage>
</organism>
<gene>
    <name evidence="1" type="ORF">SAMN04488057_102159</name>
</gene>
<dbReference type="Proteomes" id="UP000184513">
    <property type="component" value="Unassembled WGS sequence"/>
</dbReference>
<dbReference type="Pfam" id="PF20420">
    <property type="entry name" value="DUF6702"/>
    <property type="match status" value="1"/>
</dbReference>
<name>A0A1M7JTS4_9BACT</name>
<dbReference type="AlphaFoldDB" id="A0A1M7JTS4"/>
<keyword evidence="2" id="KW-1185">Reference proteome</keyword>
<proteinExistence type="predicted"/>
<dbReference type="OrthoDB" id="5735516at2"/>
<dbReference type="STRING" id="388280.SAMN04488057_102159"/>
<sequence>MLAIKVLLLQLPFWLGLHPFYISLTDMVFNESSQTVEIAQKIFWDDLEVALSNRSGQKVNFLEPAQKAVLESQIEDYILAHNSLLIHGDTIALSYLGHEIEAEAAWFYMESEQISNPEEITIYNNILIDDFPLQQNIVNFYKNRKPKSLITRKDKTSGTLILD</sequence>
<evidence type="ECO:0000313" key="1">
    <source>
        <dbReference type="EMBL" id="SHM56459.1"/>
    </source>
</evidence>
<dbReference type="InterPro" id="IPR046525">
    <property type="entry name" value="DUF6702"/>
</dbReference>
<protein>
    <submittedName>
        <fullName evidence="1">Uncharacterized protein</fullName>
    </submittedName>
</protein>
<dbReference type="EMBL" id="FRCY01000002">
    <property type="protein sequence ID" value="SHM56459.1"/>
    <property type="molecule type" value="Genomic_DNA"/>
</dbReference>
<evidence type="ECO:0000313" key="2">
    <source>
        <dbReference type="Proteomes" id="UP000184513"/>
    </source>
</evidence>
<dbReference type="RefSeq" id="WP_073092058.1">
    <property type="nucleotide sequence ID" value="NZ_FRCY01000002.1"/>
</dbReference>
<reference evidence="1 2" key="1">
    <citation type="submission" date="2016-11" db="EMBL/GenBank/DDBJ databases">
        <authorList>
            <person name="Jaros S."/>
            <person name="Januszkiewicz K."/>
            <person name="Wedrychowicz H."/>
        </authorList>
    </citation>
    <scope>NUCLEOTIDE SEQUENCE [LARGE SCALE GENOMIC DNA]</scope>
    <source>
        <strain evidence="1 2">CGMCC 1.6102</strain>
    </source>
</reference>
<accession>A0A1M7JTS4</accession>